<evidence type="ECO:0000256" key="3">
    <source>
        <dbReference type="PIRSR" id="PIRSR004848-1"/>
    </source>
</evidence>
<dbReference type="InterPro" id="IPR029066">
    <property type="entry name" value="PLP-binding_barrel"/>
</dbReference>
<dbReference type="InterPro" id="IPR011078">
    <property type="entry name" value="PyrdxlP_homeostasis"/>
</dbReference>
<dbReference type="PROSITE" id="PS01211">
    <property type="entry name" value="UPF0001"/>
    <property type="match status" value="1"/>
</dbReference>
<dbReference type="Pfam" id="PF01168">
    <property type="entry name" value="Ala_racemase_N"/>
    <property type="match status" value="1"/>
</dbReference>
<evidence type="ECO:0000256" key="1">
    <source>
        <dbReference type="ARBA" id="ARBA00022898"/>
    </source>
</evidence>
<keyword evidence="1 2" id="KW-0663">Pyridoxal phosphate</keyword>
<evidence type="ECO:0000256" key="2">
    <source>
        <dbReference type="HAMAP-Rule" id="MF_02087"/>
    </source>
</evidence>
<feature type="domain" description="Alanine racemase N-terminal" evidence="5">
    <location>
        <begin position="29"/>
        <end position="224"/>
    </location>
</feature>
<dbReference type="PANTHER" id="PTHR10146:SF14">
    <property type="entry name" value="PYRIDOXAL PHOSPHATE HOMEOSTASIS PROTEIN"/>
    <property type="match status" value="1"/>
</dbReference>
<evidence type="ECO:0000259" key="5">
    <source>
        <dbReference type="Pfam" id="PF01168"/>
    </source>
</evidence>
<dbReference type="Proteomes" id="UP000231638">
    <property type="component" value="Unassembled WGS sequence"/>
</dbReference>
<name>A0A2D3W9K4_9BACT</name>
<feature type="modified residue" description="N6-(pyridoxal phosphate)lysine" evidence="2 3">
    <location>
        <position position="37"/>
    </location>
</feature>
<evidence type="ECO:0000313" key="7">
    <source>
        <dbReference type="Proteomes" id="UP000231638"/>
    </source>
</evidence>
<accession>A0A2D3W9K4</accession>
<evidence type="ECO:0000256" key="4">
    <source>
        <dbReference type="RuleBase" id="RU004514"/>
    </source>
</evidence>
<organism evidence="6 7">
    <name type="scientific">Sulfurospirillum cavolei</name>
    <dbReference type="NCBI Taxonomy" id="366522"/>
    <lineage>
        <taxon>Bacteria</taxon>
        <taxon>Pseudomonadati</taxon>
        <taxon>Campylobacterota</taxon>
        <taxon>Epsilonproteobacteria</taxon>
        <taxon>Campylobacterales</taxon>
        <taxon>Sulfurospirillaceae</taxon>
        <taxon>Sulfurospirillum</taxon>
    </lineage>
</organism>
<dbReference type="FunFam" id="3.20.20.10:FF:000018">
    <property type="entry name" value="Pyridoxal phosphate homeostasis protein"/>
    <property type="match status" value="1"/>
</dbReference>
<dbReference type="Gene3D" id="3.20.20.10">
    <property type="entry name" value="Alanine racemase"/>
    <property type="match status" value="1"/>
</dbReference>
<evidence type="ECO:0000313" key="6">
    <source>
        <dbReference type="EMBL" id="DAB36585.1"/>
    </source>
</evidence>
<comment type="caution">
    <text evidence="6">The sequence shown here is derived from an EMBL/GenBank/DDBJ whole genome shotgun (WGS) entry which is preliminary data.</text>
</comment>
<protein>
    <recommendedName>
        <fullName evidence="2">Pyridoxal phosphate homeostasis protein</fullName>
        <shortName evidence="2">PLP homeostasis protein</shortName>
    </recommendedName>
</protein>
<proteinExistence type="inferred from homology"/>
<comment type="function">
    <text evidence="2">Pyridoxal 5'-phosphate (PLP)-binding protein, which is involved in PLP homeostasis.</text>
</comment>
<dbReference type="PANTHER" id="PTHR10146">
    <property type="entry name" value="PROLINE SYNTHETASE CO-TRANSCRIBED BACTERIAL HOMOLOG PROTEIN"/>
    <property type="match status" value="1"/>
</dbReference>
<reference evidence="6 7" key="1">
    <citation type="journal article" date="2017" name="Front. Microbiol.">
        <title>Comparative Genomic Analysis of the Class Epsilonproteobacteria and Proposed Reclassification to Epsilonbacteraeota (phyl. nov.).</title>
        <authorList>
            <person name="Waite D.W."/>
            <person name="Vanwonterghem I."/>
            <person name="Rinke C."/>
            <person name="Parks D.H."/>
            <person name="Zhang Y."/>
            <person name="Takai K."/>
            <person name="Sievert S.M."/>
            <person name="Simon J."/>
            <person name="Campbell B.J."/>
            <person name="Hanson T.E."/>
            <person name="Woyke T."/>
            <person name="Klotz M.G."/>
            <person name="Hugenholtz P."/>
        </authorList>
    </citation>
    <scope>NUCLEOTIDE SEQUENCE [LARGE SCALE GENOMIC DNA]</scope>
    <source>
        <strain evidence="6">UBA11420</strain>
    </source>
</reference>
<dbReference type="PIRSF" id="PIRSF004848">
    <property type="entry name" value="YBL036c_PLPDEIII"/>
    <property type="match status" value="1"/>
</dbReference>
<gene>
    <name evidence="6" type="ORF">CFH80_04110</name>
</gene>
<comment type="similarity">
    <text evidence="2 4">Belongs to the pyridoxal phosphate-binding protein YggS/PROSC family.</text>
</comment>
<dbReference type="SUPFAM" id="SSF51419">
    <property type="entry name" value="PLP-binding barrel"/>
    <property type="match status" value="1"/>
</dbReference>
<dbReference type="STRING" id="366522.GCA_001548055_01178"/>
<dbReference type="CDD" id="cd00635">
    <property type="entry name" value="PLPDE_III_YBL036c_like"/>
    <property type="match status" value="1"/>
</dbReference>
<dbReference type="EMBL" id="DLUG01000111">
    <property type="protein sequence ID" value="DAB36585.1"/>
    <property type="molecule type" value="Genomic_DNA"/>
</dbReference>
<dbReference type="HAMAP" id="MF_02087">
    <property type="entry name" value="PLP_homeostasis"/>
    <property type="match status" value="1"/>
</dbReference>
<sequence>METKDFVTTLDDILTRVEKARLQISEHHIVKIVAASKSADTAMIEAMYHAGQRSFGENKVQDMSDKVHALSSLPLEWHFIGRLQTNKINQLIDLDPFLMHSLSSIELAQELDKRLHVKGKTMNVLLQINSAYEAQKAGVMPEAALEAYEQISLTCQNLRLKGVMSIGPHTEALPVIQKSFETTYKIFESLRSHGAKYCSMGMSGDFELAIACGANMIRLGSVLFK</sequence>
<comment type="cofactor">
    <cofactor evidence="3">
        <name>pyridoxal 5'-phosphate</name>
        <dbReference type="ChEBI" id="CHEBI:597326"/>
    </cofactor>
</comment>
<dbReference type="InterPro" id="IPR001608">
    <property type="entry name" value="Ala_racemase_N"/>
</dbReference>
<dbReference type="AlphaFoldDB" id="A0A2D3W9K4"/>
<dbReference type="GO" id="GO:0030170">
    <property type="term" value="F:pyridoxal phosphate binding"/>
    <property type="evidence" value="ECO:0007669"/>
    <property type="project" value="UniProtKB-UniRule"/>
</dbReference>
<dbReference type="NCBIfam" id="TIGR00044">
    <property type="entry name" value="YggS family pyridoxal phosphate-dependent enzyme"/>
    <property type="match status" value="1"/>
</dbReference>